<dbReference type="EMBL" id="CP017755">
    <property type="protein sequence ID" value="AOZ09048.1"/>
    <property type="molecule type" value="Genomic_DNA"/>
</dbReference>
<accession>A0A1D9IAJ2</accession>
<organism evidence="1 2">
    <name type="scientific">Cupriavidus malaysiensis</name>
    <dbReference type="NCBI Taxonomy" id="367825"/>
    <lineage>
        <taxon>Bacteria</taxon>
        <taxon>Pseudomonadati</taxon>
        <taxon>Pseudomonadota</taxon>
        <taxon>Betaproteobacteria</taxon>
        <taxon>Burkholderiales</taxon>
        <taxon>Burkholderiaceae</taxon>
        <taxon>Cupriavidus</taxon>
    </lineage>
</organism>
<sequence>MVEAVSAAAPSMLELAGDLTREVSAFRLGLPPVGRVLAVAAPGWHRGDADRHVAPAAPSV</sequence>
<name>A0A1D9IAJ2_9BURK</name>
<proteinExistence type="predicted"/>
<keyword evidence="2" id="KW-1185">Reference proteome</keyword>
<gene>
    <name evidence="1" type="ORF">BKK80_24685</name>
</gene>
<evidence type="ECO:0000313" key="1">
    <source>
        <dbReference type="EMBL" id="AOZ09048.1"/>
    </source>
</evidence>
<evidence type="ECO:0000313" key="2">
    <source>
        <dbReference type="Proteomes" id="UP000177515"/>
    </source>
</evidence>
<protein>
    <submittedName>
        <fullName evidence="1">Uncharacterized protein</fullName>
    </submittedName>
</protein>
<dbReference type="Proteomes" id="UP000177515">
    <property type="component" value="Chromosome 2"/>
</dbReference>
<reference evidence="1 2" key="1">
    <citation type="submission" date="2016-10" db="EMBL/GenBank/DDBJ databases">
        <title>Complete genome sequences of three Cupriavidus strains isolated from various Malaysian environments.</title>
        <authorList>
            <person name="Abdullah A.A.-A."/>
            <person name="Shafie N.A.H."/>
            <person name="Lau N.S."/>
        </authorList>
    </citation>
    <scope>NUCLEOTIDE SEQUENCE [LARGE SCALE GENOMIC DNA]</scope>
    <source>
        <strain evidence="1 2">USMAA1020</strain>
    </source>
</reference>